<comment type="caution">
    <text evidence="1">The sequence shown here is derived from an EMBL/GenBank/DDBJ whole genome shotgun (WGS) entry which is preliminary data.</text>
</comment>
<reference evidence="1 2" key="1">
    <citation type="submission" date="2024-02" db="EMBL/GenBank/DDBJ databases">
        <authorList>
            <person name="Chen Y."/>
            <person name="Shah S."/>
            <person name="Dougan E. K."/>
            <person name="Thang M."/>
            <person name="Chan C."/>
        </authorList>
    </citation>
    <scope>NUCLEOTIDE SEQUENCE [LARGE SCALE GENOMIC DNA]</scope>
</reference>
<name>A0ABP0SBP7_9DINO</name>
<sequence>MPSPGPVVDPATTYECPLCQEMIGRKALAAHLRTCHDFERPAEMDFVPARDILPGRLTCAHCRATFSMDFALRIHFKKVSCPVRLCQLVRDLHFGAPIPVQIADMHEAPVTRRSTMTWSFDLMGPIEPLDPLRPASMSLLTPIVFAMRMPLSFAPEVRLQWFMEALIWVIHWPALPQVCLPMTWLSWFLQHIHLLLLVIWAWRSTEGTQRVFFREIMSERADDQLELLIEIFYFILSTRWPKDGDLIQMIARLSLRQEDLLNQMSLDRSFVVFLQCGKGSVMHQLLQSSKDWHNKRQTEGVNQPLRTSMFTTFIEELIRRAQSLKLDDPKDALLLGLRSKKILTSSNHWNYLSWDSKAECLLPNKMDPLNSTTLHEMLQTLARLSQRPDLVHRFTAMKPLPKDKGTDELTIAIPWRLDLSMGSQESHDMHRIVTQLSGNGITQLVLMRHRPTSLQRSPLAVAISQKLRK</sequence>
<dbReference type="Gene3D" id="3.30.160.60">
    <property type="entry name" value="Classic Zinc Finger"/>
    <property type="match status" value="1"/>
</dbReference>
<gene>
    <name evidence="1" type="ORF">CCMP2556_LOCUS51031</name>
</gene>
<evidence type="ECO:0000313" key="1">
    <source>
        <dbReference type="EMBL" id="CAK9109670.1"/>
    </source>
</evidence>
<protein>
    <recommendedName>
        <fullName evidence="3">C2H2-type domain-containing protein</fullName>
    </recommendedName>
</protein>
<accession>A0ABP0SBP7</accession>
<evidence type="ECO:0008006" key="3">
    <source>
        <dbReference type="Google" id="ProtNLM"/>
    </source>
</evidence>
<dbReference type="EMBL" id="CAXAMN010027250">
    <property type="protein sequence ID" value="CAK9109670.1"/>
    <property type="molecule type" value="Genomic_DNA"/>
</dbReference>
<dbReference type="Proteomes" id="UP001642484">
    <property type="component" value="Unassembled WGS sequence"/>
</dbReference>
<evidence type="ECO:0000313" key="2">
    <source>
        <dbReference type="Proteomes" id="UP001642484"/>
    </source>
</evidence>
<proteinExistence type="predicted"/>
<keyword evidence="2" id="KW-1185">Reference proteome</keyword>
<organism evidence="1 2">
    <name type="scientific">Durusdinium trenchii</name>
    <dbReference type="NCBI Taxonomy" id="1381693"/>
    <lineage>
        <taxon>Eukaryota</taxon>
        <taxon>Sar</taxon>
        <taxon>Alveolata</taxon>
        <taxon>Dinophyceae</taxon>
        <taxon>Suessiales</taxon>
        <taxon>Symbiodiniaceae</taxon>
        <taxon>Durusdinium</taxon>
    </lineage>
</organism>